<evidence type="ECO:0000256" key="2">
    <source>
        <dbReference type="ARBA" id="ARBA00022490"/>
    </source>
</evidence>
<dbReference type="PANTHER" id="PTHR46363:SF1">
    <property type="entry name" value="DEOXYRIBONUCLEASE TATDN2-RELATED"/>
    <property type="match status" value="1"/>
</dbReference>
<proteinExistence type="predicted"/>
<comment type="subcellular location">
    <subcellularLocation>
        <location evidence="1">Cytoplasm</location>
    </subcellularLocation>
</comment>
<feature type="coiled-coil region" evidence="4">
    <location>
        <begin position="380"/>
        <end position="407"/>
    </location>
</feature>
<evidence type="ECO:0000256" key="1">
    <source>
        <dbReference type="ARBA" id="ARBA00004496"/>
    </source>
</evidence>
<dbReference type="EMBL" id="CAUJNA010000446">
    <property type="protein sequence ID" value="CAJ1377126.1"/>
    <property type="molecule type" value="Genomic_DNA"/>
</dbReference>
<reference evidence="7" key="1">
    <citation type="submission" date="2023-08" db="EMBL/GenBank/DDBJ databases">
        <authorList>
            <person name="Chen Y."/>
            <person name="Shah S."/>
            <person name="Dougan E. K."/>
            <person name="Thang M."/>
            <person name="Chan C."/>
        </authorList>
    </citation>
    <scope>NUCLEOTIDE SEQUENCE</scope>
</reference>
<dbReference type="GO" id="GO:0016788">
    <property type="term" value="F:hydrolase activity, acting on ester bonds"/>
    <property type="evidence" value="ECO:0007669"/>
    <property type="project" value="InterPro"/>
</dbReference>
<dbReference type="GO" id="GO:0030674">
    <property type="term" value="F:protein-macromolecule adaptor activity"/>
    <property type="evidence" value="ECO:0007669"/>
    <property type="project" value="InterPro"/>
</dbReference>
<sequence>MVRRNEGNEGEKNEKRGRRKGRGYEEAASVEEAPPRERKLPNFSCVALKCHSGKHLREENGELRASSSIVKDPEKFELLRHEDGRVSLKCHSGRLVAVDRNGDLKAAGGGQLEENSKFHLECLDCERCALKTSSCGYVAAEPNGRLKANRSVVGAWEVFQLKDRSGKAKSPALEPAPAPAPDTPFLDAFCHLEDVLLAEERYGKTHTDRTAILFEKRARARRREGRHLNFQHFCEEHQYPAAFRGCVSAWDVTSLEENWKAILEEDTVWAIFGIPAASAEAPTAIARLAELAAHEKCKALGPIGVVWADLPLPLEGDMAEQFGGMSCSAILAEFGAAPTQSYDVSRDPAFLEWSRAAGSTAKPETWVLRHGDQRLRQFEAARSDHARRRLEAQVEVAKEQLQLAKDLGLPVILQVPPQDQAERSMAELLVSVFGEQSQHPMLLSSFHGRPKCVPAFLRSFPKMMMAFSGLLTHSKHKRMLGLMAFDVPLDRLVLESLGPHFPPSGLQGQSRGSFSQPKHVLQIAEAVAEVKGLLAAEVLEAALANTQRFYGI</sequence>
<organism evidence="7 8">
    <name type="scientific">Effrenium voratum</name>
    <dbReference type="NCBI Taxonomy" id="2562239"/>
    <lineage>
        <taxon>Eukaryota</taxon>
        <taxon>Sar</taxon>
        <taxon>Alveolata</taxon>
        <taxon>Dinophyceae</taxon>
        <taxon>Suessiales</taxon>
        <taxon>Symbiodiniaceae</taxon>
        <taxon>Effrenium</taxon>
    </lineage>
</organism>
<keyword evidence="3" id="KW-0009">Actin-binding</keyword>
<dbReference type="Pfam" id="PF01026">
    <property type="entry name" value="TatD_DNase"/>
    <property type="match status" value="1"/>
</dbReference>
<evidence type="ECO:0000313" key="7">
    <source>
        <dbReference type="EMBL" id="CAJ1377126.1"/>
    </source>
</evidence>
<evidence type="ECO:0000256" key="5">
    <source>
        <dbReference type="SAM" id="MobiDB-lite"/>
    </source>
</evidence>
<keyword evidence="8" id="KW-1185">Reference proteome</keyword>
<feature type="compositionally biased region" description="Basic and acidic residues" evidence="5">
    <location>
        <begin position="1"/>
        <end position="14"/>
    </location>
</feature>
<keyword evidence="4" id="KW-0175">Coiled coil</keyword>
<dbReference type="InterPro" id="IPR022768">
    <property type="entry name" value="Fascin-like_dom"/>
</dbReference>
<keyword evidence="2" id="KW-0963">Cytoplasm</keyword>
<evidence type="ECO:0000313" key="8">
    <source>
        <dbReference type="Proteomes" id="UP001178507"/>
    </source>
</evidence>
<evidence type="ECO:0000259" key="6">
    <source>
        <dbReference type="Pfam" id="PF06268"/>
    </source>
</evidence>
<dbReference type="Gene3D" id="3.20.20.140">
    <property type="entry name" value="Metal-dependent hydrolases"/>
    <property type="match status" value="1"/>
</dbReference>
<feature type="domain" description="Fascin-like" evidence="6">
    <location>
        <begin position="80"/>
        <end position="161"/>
    </location>
</feature>
<comment type="caution">
    <text evidence="7">The sequence shown here is derived from an EMBL/GenBank/DDBJ whole genome shotgun (WGS) entry which is preliminary data.</text>
</comment>
<dbReference type="Pfam" id="PF06268">
    <property type="entry name" value="Fascin"/>
    <property type="match status" value="1"/>
</dbReference>
<dbReference type="InterPro" id="IPR001130">
    <property type="entry name" value="TatD-like"/>
</dbReference>
<evidence type="ECO:0000256" key="4">
    <source>
        <dbReference type="SAM" id="Coils"/>
    </source>
</evidence>
<dbReference type="GO" id="GO:0051015">
    <property type="term" value="F:actin filament binding"/>
    <property type="evidence" value="ECO:0007669"/>
    <property type="project" value="InterPro"/>
</dbReference>
<dbReference type="CDD" id="cd00257">
    <property type="entry name" value="beta-trefoil_FSCN-like"/>
    <property type="match status" value="1"/>
</dbReference>
<dbReference type="GO" id="GO:0005737">
    <property type="term" value="C:cytoplasm"/>
    <property type="evidence" value="ECO:0007669"/>
    <property type="project" value="UniProtKB-SubCell"/>
</dbReference>
<dbReference type="InterPro" id="IPR008999">
    <property type="entry name" value="Actin-crosslinking"/>
</dbReference>
<dbReference type="SUPFAM" id="SSF50405">
    <property type="entry name" value="Actin-crosslinking proteins"/>
    <property type="match status" value="1"/>
</dbReference>
<dbReference type="SUPFAM" id="SSF51556">
    <property type="entry name" value="Metallo-dependent hydrolases"/>
    <property type="match status" value="1"/>
</dbReference>
<name>A0AA36HXE0_9DINO</name>
<feature type="region of interest" description="Disordered" evidence="5">
    <location>
        <begin position="1"/>
        <end position="36"/>
    </location>
</feature>
<dbReference type="AlphaFoldDB" id="A0AA36HXE0"/>
<evidence type="ECO:0000256" key="3">
    <source>
        <dbReference type="ARBA" id="ARBA00023203"/>
    </source>
</evidence>
<dbReference type="Proteomes" id="UP001178507">
    <property type="component" value="Unassembled WGS sequence"/>
</dbReference>
<dbReference type="PANTHER" id="PTHR46363">
    <property type="entry name" value="DEOXYRIBONUCLEASE TATDN2-RELATED"/>
    <property type="match status" value="1"/>
</dbReference>
<protein>
    <recommendedName>
        <fullName evidence="6">Fascin-like domain-containing protein</fullName>
    </recommendedName>
</protein>
<dbReference type="Gene3D" id="2.80.10.50">
    <property type="match status" value="2"/>
</dbReference>
<dbReference type="InterPro" id="IPR032466">
    <property type="entry name" value="Metal_Hydrolase"/>
</dbReference>
<accession>A0AA36HXE0</accession>
<gene>
    <name evidence="7" type="ORF">EVOR1521_LOCUS6015</name>
</gene>